<accession>A0A419V917</accession>
<dbReference type="EMBL" id="RAPK01000006">
    <property type="protein sequence ID" value="RKD76500.1"/>
    <property type="molecule type" value="Genomic_DNA"/>
</dbReference>
<dbReference type="AlphaFoldDB" id="A0A419V917"/>
<dbReference type="Gene3D" id="3.40.50.10320">
    <property type="entry name" value="LmbE-like"/>
    <property type="match status" value="1"/>
</dbReference>
<evidence type="ECO:0000313" key="2">
    <source>
        <dbReference type="Proteomes" id="UP000285120"/>
    </source>
</evidence>
<dbReference type="Proteomes" id="UP000285120">
    <property type="component" value="Unassembled WGS sequence"/>
</dbReference>
<dbReference type="OrthoDB" id="9790023at2"/>
<name>A0A419V917_9BACL</name>
<dbReference type="InterPro" id="IPR003737">
    <property type="entry name" value="GlcNAc_PI_deacetylase-related"/>
</dbReference>
<reference evidence="1 2" key="1">
    <citation type="submission" date="2018-09" db="EMBL/GenBank/DDBJ databases">
        <title>Genomic Encyclopedia of Archaeal and Bacterial Type Strains, Phase II (KMG-II): from individual species to whole genera.</title>
        <authorList>
            <person name="Goeker M."/>
        </authorList>
    </citation>
    <scope>NUCLEOTIDE SEQUENCE [LARGE SCALE GENOMIC DNA]</scope>
    <source>
        <strain evidence="1 2">DSM 17008</strain>
    </source>
</reference>
<protein>
    <submittedName>
        <fullName evidence="1">LmbE family N-acetylglucosaminyl deacetylase</fullName>
    </submittedName>
</protein>
<dbReference type="RefSeq" id="WP_120191898.1">
    <property type="nucleotide sequence ID" value="NZ_RAPK01000006.1"/>
</dbReference>
<organism evidence="1 2">
    <name type="scientific">Sinobaca qinghaiensis</name>
    <dbReference type="NCBI Taxonomy" id="342944"/>
    <lineage>
        <taxon>Bacteria</taxon>
        <taxon>Bacillati</taxon>
        <taxon>Bacillota</taxon>
        <taxon>Bacilli</taxon>
        <taxon>Bacillales</taxon>
        <taxon>Sporolactobacillaceae</taxon>
        <taxon>Sinobaca</taxon>
    </lineage>
</organism>
<proteinExistence type="predicted"/>
<keyword evidence="2" id="KW-1185">Reference proteome</keyword>
<sequence length="297" mass="33705">MRFKDIAIKSAGIPLNPITGSFLKRYYASKLPLCSMKENENIVVMVPHVDDETIGLGGTIRAHVESNSRVHVVLVTDGSQSVSDLTADELKAERRREMEKVKKVLGIQQVSYLDLKDGGIVPTEASNSRLKGILETEQPDIIYTNTFIDAHPDHTNTSLMLADMLQTVHLQKKPVIRLYEINCPIPPEFINCVVNVSKTMKYKKKAITIFSSQAIAFDGFIKLNKYKRHLVKKKRISYAEAFIELDTEAFIKSAFHIKRHGYNFKAAFKQANRTETLLWAITKSQAFKKEVYRKSLS</sequence>
<dbReference type="SUPFAM" id="SSF102588">
    <property type="entry name" value="LmbE-like"/>
    <property type="match status" value="1"/>
</dbReference>
<dbReference type="Pfam" id="PF02585">
    <property type="entry name" value="PIG-L"/>
    <property type="match status" value="1"/>
</dbReference>
<dbReference type="GO" id="GO:0016811">
    <property type="term" value="F:hydrolase activity, acting on carbon-nitrogen (but not peptide) bonds, in linear amides"/>
    <property type="evidence" value="ECO:0007669"/>
    <property type="project" value="TreeGrafter"/>
</dbReference>
<comment type="caution">
    <text evidence="1">The sequence shown here is derived from an EMBL/GenBank/DDBJ whole genome shotgun (WGS) entry which is preliminary data.</text>
</comment>
<dbReference type="PANTHER" id="PTHR12993">
    <property type="entry name" value="N-ACETYLGLUCOSAMINYL-PHOSPHATIDYLINOSITOL DE-N-ACETYLASE-RELATED"/>
    <property type="match status" value="1"/>
</dbReference>
<dbReference type="InterPro" id="IPR024078">
    <property type="entry name" value="LmbE-like_dom_sf"/>
</dbReference>
<evidence type="ECO:0000313" key="1">
    <source>
        <dbReference type="EMBL" id="RKD76500.1"/>
    </source>
</evidence>
<dbReference type="PANTHER" id="PTHR12993:SF11">
    <property type="entry name" value="N-ACETYLGLUCOSAMINYL-PHOSPHATIDYLINOSITOL DE-N-ACETYLASE"/>
    <property type="match status" value="1"/>
</dbReference>
<gene>
    <name evidence="1" type="ORF">ATL39_0719</name>
</gene>